<dbReference type="PROSITE" id="PS50030">
    <property type="entry name" value="UBA"/>
    <property type="match status" value="1"/>
</dbReference>
<name>A0A0H5RQ96_9EUKA</name>
<dbReference type="Pfam" id="PF02207">
    <property type="entry name" value="zf-UBR"/>
    <property type="match status" value="1"/>
</dbReference>
<feature type="zinc finger region" description="UBR-type" evidence="4">
    <location>
        <begin position="215"/>
        <end position="284"/>
    </location>
</feature>
<dbReference type="AlphaFoldDB" id="A0A0H5RQ96"/>
<feature type="domain" description="UBA" evidence="5">
    <location>
        <begin position="124"/>
        <end position="164"/>
    </location>
</feature>
<dbReference type="Pfam" id="PF22562">
    <property type="entry name" value="UBA_7"/>
    <property type="match status" value="1"/>
</dbReference>
<keyword evidence="3" id="KW-0862">Zinc</keyword>
<dbReference type="Gene3D" id="1.10.8.10">
    <property type="entry name" value="DNA helicase RuvA subunit, C-terminal domain"/>
    <property type="match status" value="1"/>
</dbReference>
<evidence type="ECO:0000256" key="3">
    <source>
        <dbReference type="ARBA" id="ARBA00022833"/>
    </source>
</evidence>
<keyword evidence="1" id="KW-0479">Metal-binding</keyword>
<reference evidence="7" key="1">
    <citation type="submission" date="2015-04" db="EMBL/GenBank/DDBJ databases">
        <title>The genome sequence of the plant pathogenic Rhizarian Plasmodiophora brassicae reveals insights in its biotrophic life cycle and the origin of chitin synthesis.</title>
        <authorList>
            <person name="Schwelm A."/>
            <person name="Fogelqvist J."/>
            <person name="Knaust A."/>
            <person name="Julke S."/>
            <person name="Lilja T."/>
            <person name="Dhandapani V."/>
            <person name="Bonilla-Rosso G."/>
            <person name="Karlsson M."/>
            <person name="Shevchenko A."/>
            <person name="Choi S.R."/>
            <person name="Kim H.G."/>
            <person name="Park J.Y."/>
            <person name="Lim Y.P."/>
            <person name="Ludwig-Muller J."/>
            <person name="Dixelius C."/>
        </authorList>
    </citation>
    <scope>NUCLEOTIDE SEQUENCE</scope>
    <source>
        <tissue evidence="7">Potato root galls</tissue>
    </source>
</reference>
<dbReference type="InterPro" id="IPR003126">
    <property type="entry name" value="Znf_UBR"/>
</dbReference>
<dbReference type="PROSITE" id="PS51157">
    <property type="entry name" value="ZF_UBR"/>
    <property type="match status" value="1"/>
</dbReference>
<evidence type="ECO:0000256" key="2">
    <source>
        <dbReference type="ARBA" id="ARBA00022771"/>
    </source>
</evidence>
<dbReference type="EMBL" id="HACM01010437">
    <property type="protein sequence ID" value="CRZ10879.1"/>
    <property type="molecule type" value="Transcribed_RNA"/>
</dbReference>
<dbReference type="GO" id="GO:0008270">
    <property type="term" value="F:zinc ion binding"/>
    <property type="evidence" value="ECO:0007669"/>
    <property type="project" value="UniProtKB-KW"/>
</dbReference>
<accession>A0A0H5RQ96</accession>
<evidence type="ECO:0000313" key="7">
    <source>
        <dbReference type="EMBL" id="CRZ10879.1"/>
    </source>
</evidence>
<evidence type="ECO:0000256" key="4">
    <source>
        <dbReference type="PROSITE-ProRule" id="PRU00508"/>
    </source>
</evidence>
<evidence type="ECO:0000259" key="6">
    <source>
        <dbReference type="PROSITE" id="PS51157"/>
    </source>
</evidence>
<evidence type="ECO:0000259" key="5">
    <source>
        <dbReference type="PROSITE" id="PS50030"/>
    </source>
</evidence>
<sequence>MTTSVQCLIRVIGTDLRDTVSVEASSVVQVQQHLAARLGIASDLVVVVHDGEPLDPLLNLIDIAGDFNDLALVAFIVDREREAMADEICRFETILVPEAGVAIESVPLSYEIPLNEALEFLGSNVPRSLREPLMALGFPEARVLKALLLNSLNLQRALNWLVAHANDPNVDASLTPIQISQLMSQIIISQNAEAGGDPRARENLLQSVQQALSRRQCSFSVSRNRFVPQQYRSCRTCTLDNGRGICLACAEVCHAGHDLGELRSSDDSFCNCGSGEGPFRCRCL</sequence>
<evidence type="ECO:0000256" key="1">
    <source>
        <dbReference type="ARBA" id="ARBA00022723"/>
    </source>
</evidence>
<dbReference type="InterPro" id="IPR009060">
    <property type="entry name" value="UBA-like_sf"/>
</dbReference>
<dbReference type="SMART" id="SM00396">
    <property type="entry name" value="ZnF_UBR1"/>
    <property type="match status" value="1"/>
</dbReference>
<proteinExistence type="predicted"/>
<protein>
    <recommendedName>
        <fullName evidence="8">UBR-type domain-containing protein</fullName>
    </recommendedName>
</protein>
<dbReference type="InterPro" id="IPR015940">
    <property type="entry name" value="UBA"/>
</dbReference>
<evidence type="ECO:0008006" key="8">
    <source>
        <dbReference type="Google" id="ProtNLM"/>
    </source>
</evidence>
<organism evidence="7">
    <name type="scientific">Spongospora subterranea</name>
    <dbReference type="NCBI Taxonomy" id="70186"/>
    <lineage>
        <taxon>Eukaryota</taxon>
        <taxon>Sar</taxon>
        <taxon>Rhizaria</taxon>
        <taxon>Endomyxa</taxon>
        <taxon>Phytomyxea</taxon>
        <taxon>Plasmodiophorida</taxon>
        <taxon>Plasmodiophoridae</taxon>
        <taxon>Spongospora</taxon>
    </lineage>
</organism>
<feature type="domain" description="UBR-type" evidence="6">
    <location>
        <begin position="215"/>
        <end position="284"/>
    </location>
</feature>
<dbReference type="SUPFAM" id="SSF46934">
    <property type="entry name" value="UBA-like"/>
    <property type="match status" value="1"/>
</dbReference>
<keyword evidence="2" id="KW-0863">Zinc-finger</keyword>